<dbReference type="EMBL" id="AP024447">
    <property type="protein sequence ID" value="BCS26755.1"/>
    <property type="molecule type" value="Genomic_DNA"/>
</dbReference>
<dbReference type="SUPFAM" id="SSF56425">
    <property type="entry name" value="Succinate dehydrogenase/fumarate reductase flavoprotein, catalytic domain"/>
    <property type="match status" value="1"/>
</dbReference>
<dbReference type="GO" id="GO:0016491">
    <property type="term" value="F:oxidoreductase activity"/>
    <property type="evidence" value="ECO:0007669"/>
    <property type="project" value="UniProtKB-KW"/>
</dbReference>
<dbReference type="InterPro" id="IPR050315">
    <property type="entry name" value="FAD-oxidoreductase_2"/>
</dbReference>
<keyword evidence="7" id="KW-1185">Reference proteome</keyword>
<dbReference type="Proteomes" id="UP000654913">
    <property type="component" value="Chromosome 5"/>
</dbReference>
<evidence type="ECO:0000256" key="4">
    <source>
        <dbReference type="ARBA" id="ARBA00023002"/>
    </source>
</evidence>
<dbReference type="OrthoDB" id="7777654at2759"/>
<evidence type="ECO:0000313" key="7">
    <source>
        <dbReference type="Proteomes" id="UP000654913"/>
    </source>
</evidence>
<evidence type="ECO:0000256" key="2">
    <source>
        <dbReference type="ARBA" id="ARBA00022630"/>
    </source>
</evidence>
<keyword evidence="3" id="KW-0274">FAD</keyword>
<gene>
    <name evidence="6" type="ORF">APUU_51466A</name>
</gene>
<comment type="cofactor">
    <cofactor evidence="1">
        <name>FAD</name>
        <dbReference type="ChEBI" id="CHEBI:57692"/>
    </cofactor>
</comment>
<feature type="domain" description="FAD-dependent oxidoreductase 2 FAD-binding" evidence="5">
    <location>
        <begin position="39"/>
        <end position="529"/>
    </location>
</feature>
<evidence type="ECO:0000256" key="1">
    <source>
        <dbReference type="ARBA" id="ARBA00001974"/>
    </source>
</evidence>
<dbReference type="RefSeq" id="XP_041558949.1">
    <property type="nucleotide sequence ID" value="XM_041706577.1"/>
</dbReference>
<sequence>MLCFKPRGYPGRALQQAIQTRFSGPPRQLSSKPNHPDADVIVVGAGVAGVTASIAAAEKGASVVLLDDAHGGGATALSGGVVYAGGGTSYQKAVGYGDDTPENMFRYLKAETRDAVDEDTLRRFCNESASRIEWLESRGVKFEASLCPHKTSFPSDKHYLIFSGNEKVYPYNTVATPAPRGHRVVGRGLSGDQLWKPLFRSALDAGVKFLPAAKVDRILVNEDGSAKGIDFKCLQATGKGFSRHRTLTSVGKAFQLAFPGVADWFLSRADRIWNRDALAMSLKAPAVILAAGGFTFNEDMRQQYLPQYSQVAPLGTRGDDGSGIRLGQSVGGSVDKMDNMSAWRFLYPPTALLEGVIVSQSGQRFVCEDIYGAFLTDRMVRDHNGRAYLILDSSQRDKATKQLREQTRPEFCIPRLHSLKWDHVKASSLQDLATKLDLPPTGLHNTITSYNDAIGEGKPDPMNKHAEFCSPIAKPPFYALDISPRRTGLHVVHGLTLGGLRVDGKSGLVLRGDNTTIGGLYAAGRTAVGICSNSYVSGLSLADGVFAGIRAGEHAASHLQRSSFEQ</sequence>
<dbReference type="InterPro" id="IPR027477">
    <property type="entry name" value="Succ_DH/fumarate_Rdtase_cat_sf"/>
</dbReference>
<dbReference type="Pfam" id="PF00890">
    <property type="entry name" value="FAD_binding_2"/>
    <property type="match status" value="1"/>
</dbReference>
<dbReference type="AlphaFoldDB" id="A0A7R8ARL7"/>
<keyword evidence="2" id="KW-0285">Flavoprotein</keyword>
<dbReference type="KEGG" id="apuu:APUU_51466A"/>
<dbReference type="Gene3D" id="3.90.700.10">
    <property type="entry name" value="Succinate dehydrogenase/fumarate reductase flavoprotein, catalytic domain"/>
    <property type="match status" value="1"/>
</dbReference>
<reference evidence="6" key="2">
    <citation type="submission" date="2021-02" db="EMBL/GenBank/DDBJ databases">
        <title>Aspergillus puulaauensis MK2 genome sequence.</title>
        <authorList>
            <person name="Futagami T."/>
            <person name="Mori K."/>
            <person name="Kadooka C."/>
            <person name="Tanaka T."/>
        </authorList>
    </citation>
    <scope>NUCLEOTIDE SEQUENCE</scope>
    <source>
        <strain evidence="6">MK2</strain>
    </source>
</reference>
<dbReference type="Gene3D" id="3.50.50.60">
    <property type="entry name" value="FAD/NAD(P)-binding domain"/>
    <property type="match status" value="3"/>
</dbReference>
<evidence type="ECO:0000256" key="3">
    <source>
        <dbReference type="ARBA" id="ARBA00022827"/>
    </source>
</evidence>
<keyword evidence="4" id="KW-0560">Oxidoreductase</keyword>
<dbReference type="InterPro" id="IPR036188">
    <property type="entry name" value="FAD/NAD-bd_sf"/>
</dbReference>
<evidence type="ECO:0000313" key="6">
    <source>
        <dbReference type="EMBL" id="BCS26755.1"/>
    </source>
</evidence>
<dbReference type="NCBIfam" id="NF005511">
    <property type="entry name" value="PRK07121.1-4"/>
    <property type="match status" value="1"/>
</dbReference>
<dbReference type="PANTHER" id="PTHR43400:SF10">
    <property type="entry name" value="3-OXOSTEROID 1-DEHYDROGENASE"/>
    <property type="match status" value="1"/>
</dbReference>
<evidence type="ECO:0000259" key="5">
    <source>
        <dbReference type="Pfam" id="PF00890"/>
    </source>
</evidence>
<dbReference type="PANTHER" id="PTHR43400">
    <property type="entry name" value="FUMARATE REDUCTASE"/>
    <property type="match status" value="1"/>
</dbReference>
<dbReference type="SUPFAM" id="SSF51905">
    <property type="entry name" value="FAD/NAD(P)-binding domain"/>
    <property type="match status" value="1"/>
</dbReference>
<organism evidence="6 7">
    <name type="scientific">Aspergillus puulaauensis</name>
    <dbReference type="NCBI Taxonomy" id="1220207"/>
    <lineage>
        <taxon>Eukaryota</taxon>
        <taxon>Fungi</taxon>
        <taxon>Dikarya</taxon>
        <taxon>Ascomycota</taxon>
        <taxon>Pezizomycotina</taxon>
        <taxon>Eurotiomycetes</taxon>
        <taxon>Eurotiomycetidae</taxon>
        <taxon>Eurotiales</taxon>
        <taxon>Aspergillaceae</taxon>
        <taxon>Aspergillus</taxon>
    </lineage>
</organism>
<dbReference type="InterPro" id="IPR003953">
    <property type="entry name" value="FAD-dep_OxRdtase_2_FAD-bd"/>
</dbReference>
<proteinExistence type="predicted"/>
<reference evidence="6" key="1">
    <citation type="submission" date="2021-01" db="EMBL/GenBank/DDBJ databases">
        <authorList>
            <consortium name="Aspergillus puulaauensis MK2 genome sequencing consortium"/>
            <person name="Kazuki M."/>
            <person name="Futagami T."/>
        </authorList>
    </citation>
    <scope>NUCLEOTIDE SEQUENCE</scope>
    <source>
        <strain evidence="6">MK2</strain>
    </source>
</reference>
<dbReference type="GO" id="GO:0008202">
    <property type="term" value="P:steroid metabolic process"/>
    <property type="evidence" value="ECO:0007669"/>
    <property type="project" value="UniProtKB-ARBA"/>
</dbReference>
<dbReference type="GeneID" id="64976760"/>
<name>A0A7R8ARL7_9EURO</name>
<accession>A0A7R8ARL7</accession>
<protein>
    <recommendedName>
        <fullName evidence="5">FAD-dependent oxidoreductase 2 FAD-binding domain-containing protein</fullName>
    </recommendedName>
</protein>